<evidence type="ECO:0000256" key="1">
    <source>
        <dbReference type="ARBA" id="ARBA00022729"/>
    </source>
</evidence>
<evidence type="ECO:0008006" key="6">
    <source>
        <dbReference type="Google" id="ProtNLM"/>
    </source>
</evidence>
<dbReference type="SUPFAM" id="SSF81296">
    <property type="entry name" value="E set domains"/>
    <property type="match status" value="1"/>
</dbReference>
<dbReference type="InterPro" id="IPR011043">
    <property type="entry name" value="Gal_Oxase/kelch_b-propeller"/>
</dbReference>
<organism evidence="4 5">
    <name type="scientific">Psilocybe cyanescens</name>
    <dbReference type="NCBI Taxonomy" id="93625"/>
    <lineage>
        <taxon>Eukaryota</taxon>
        <taxon>Fungi</taxon>
        <taxon>Dikarya</taxon>
        <taxon>Basidiomycota</taxon>
        <taxon>Agaricomycotina</taxon>
        <taxon>Agaricomycetes</taxon>
        <taxon>Agaricomycetidae</taxon>
        <taxon>Agaricales</taxon>
        <taxon>Agaricineae</taxon>
        <taxon>Strophariaceae</taxon>
        <taxon>Psilocybe</taxon>
    </lineage>
</organism>
<dbReference type="Pfam" id="PF07250">
    <property type="entry name" value="Glyoxal_oxid_N"/>
    <property type="match status" value="1"/>
</dbReference>
<dbReference type="InterPro" id="IPR014756">
    <property type="entry name" value="Ig_E-set"/>
</dbReference>
<dbReference type="CDD" id="cd02851">
    <property type="entry name" value="E_set_GO_C"/>
    <property type="match status" value="1"/>
</dbReference>
<dbReference type="InParanoid" id="A0A409X427"/>
<dbReference type="InterPro" id="IPR013783">
    <property type="entry name" value="Ig-like_fold"/>
</dbReference>
<protein>
    <recommendedName>
        <fullName evidence="6">Galactose oxidase-like Early set domain-containing protein</fullName>
    </recommendedName>
</protein>
<feature type="domain" description="Galactose oxidase-like Early set" evidence="3">
    <location>
        <begin position="444"/>
        <end position="543"/>
    </location>
</feature>
<sequence length="558" mass="60175">MRHLSQVLAFAVSVYGAALSPKWEFVQNGTSGILALEAIVVSPTLAIFFDRATNDPMQIDGHPAWGALWNFRTNTATPLRLITDSFCASGGFLSNGTMASPFLGSVGGHIPVITAAKDGRMGIRLFEPCDDPNGNGCTLFEDPENLHLVEDRWYTSALRLHDGSLIVVGGMHEDTPFYNTDPANTIEFFPPKDKGVPRPSPFLARTVPGNLFPRLFSLPDGRVLMIANNQTIIYDVETNSEEILPEIPNGVRVTNPFDGTAALLPLSPPDFTPEILVCGGSATDDRIPSLNLSSQTPASDQCSRLVVTPEGIKKGWQIEHLLEPRIMPEMILMPNGQVLITNGAKSGYAAVAAVGDPVGGSNADHPVFTPSLYNPNAPLGRRISNAGLPTTDIARMYHSTATLTPSGNIMIAGSNPNAQVVNGTEFHTEFRVQFLNPPFMSVARPTLNKVPTKIQFNEKFTIGVSIPNNLKASSIQVALMDLGFSSHAFHAGQKLVFMDATLSRDRRSLTITSPPNNRIFSPGPAFIFLTVDDVTSEGSRLMIGNGLPPPVQDQGIRI</sequence>
<dbReference type="STRING" id="93625.A0A409X427"/>
<dbReference type="AlphaFoldDB" id="A0A409X427"/>
<dbReference type="SUPFAM" id="SSF50965">
    <property type="entry name" value="Galactose oxidase, central domain"/>
    <property type="match status" value="1"/>
</dbReference>
<comment type="caution">
    <text evidence="4">The sequence shown here is derived from an EMBL/GenBank/DDBJ whole genome shotgun (WGS) entry which is preliminary data.</text>
</comment>
<dbReference type="PANTHER" id="PTHR32208:SF96">
    <property type="entry name" value="GLYOXAL OXIDASE"/>
    <property type="match status" value="1"/>
</dbReference>
<reference evidence="4 5" key="1">
    <citation type="journal article" date="2018" name="Evol. Lett.">
        <title>Horizontal gene cluster transfer increased hallucinogenic mushroom diversity.</title>
        <authorList>
            <person name="Reynolds H.T."/>
            <person name="Vijayakumar V."/>
            <person name="Gluck-Thaler E."/>
            <person name="Korotkin H.B."/>
            <person name="Matheny P.B."/>
            <person name="Slot J.C."/>
        </authorList>
    </citation>
    <scope>NUCLEOTIDE SEQUENCE [LARGE SCALE GENOMIC DNA]</scope>
    <source>
        <strain evidence="4 5">2631</strain>
    </source>
</reference>
<dbReference type="InterPro" id="IPR015202">
    <property type="entry name" value="GO-like_E_set"/>
</dbReference>
<dbReference type="PANTHER" id="PTHR32208">
    <property type="entry name" value="SECRETED PROTEIN-RELATED"/>
    <property type="match status" value="1"/>
</dbReference>
<evidence type="ECO:0000259" key="3">
    <source>
        <dbReference type="Pfam" id="PF09118"/>
    </source>
</evidence>
<feature type="domain" description="Glyoxal oxidase N-terminal" evidence="2">
    <location>
        <begin position="65"/>
        <end position="439"/>
    </location>
</feature>
<dbReference type="EMBL" id="NHYD01002702">
    <property type="protein sequence ID" value="PPQ85496.1"/>
    <property type="molecule type" value="Genomic_DNA"/>
</dbReference>
<keyword evidence="5" id="KW-1185">Reference proteome</keyword>
<dbReference type="Gene3D" id="2.60.40.10">
    <property type="entry name" value="Immunoglobulins"/>
    <property type="match status" value="1"/>
</dbReference>
<proteinExistence type="predicted"/>
<evidence type="ECO:0000313" key="5">
    <source>
        <dbReference type="Proteomes" id="UP000283269"/>
    </source>
</evidence>
<dbReference type="InterPro" id="IPR009880">
    <property type="entry name" value="Glyoxal_oxidase_N"/>
</dbReference>
<dbReference type="InterPro" id="IPR037293">
    <property type="entry name" value="Gal_Oxidase_central_sf"/>
</dbReference>
<evidence type="ECO:0000259" key="2">
    <source>
        <dbReference type="Pfam" id="PF07250"/>
    </source>
</evidence>
<evidence type="ECO:0000313" key="4">
    <source>
        <dbReference type="EMBL" id="PPQ85496.1"/>
    </source>
</evidence>
<accession>A0A409X427</accession>
<dbReference type="Gene3D" id="2.130.10.80">
    <property type="entry name" value="Galactose oxidase/kelch, beta-propeller"/>
    <property type="match status" value="1"/>
</dbReference>
<keyword evidence="1" id="KW-0732">Signal</keyword>
<gene>
    <name evidence="4" type="ORF">CVT25_006576</name>
</gene>
<dbReference type="Pfam" id="PF09118">
    <property type="entry name" value="GO-like_E_set"/>
    <property type="match status" value="1"/>
</dbReference>
<dbReference type="Proteomes" id="UP000283269">
    <property type="component" value="Unassembled WGS sequence"/>
</dbReference>
<dbReference type="OrthoDB" id="2019572at2759"/>
<name>A0A409X427_PSICY</name>